<dbReference type="STRING" id="6184.A0A430QI33"/>
<protein>
    <submittedName>
        <fullName evidence="1">Dynein light chain 4, axonemal</fullName>
    </submittedName>
</protein>
<accession>A0A430QI33</accession>
<proteinExistence type="predicted"/>
<comment type="caution">
    <text evidence="1">The sequence shown here is derived from an EMBL/GenBank/DDBJ whole genome shotgun (WGS) entry which is preliminary data.</text>
</comment>
<dbReference type="InterPro" id="IPR037177">
    <property type="entry name" value="DLC_sf"/>
</dbReference>
<dbReference type="SUPFAM" id="SSF54648">
    <property type="entry name" value="DLC"/>
    <property type="match status" value="1"/>
</dbReference>
<dbReference type="GO" id="GO:0030286">
    <property type="term" value="C:dynein complex"/>
    <property type="evidence" value="ECO:0007669"/>
    <property type="project" value="InterPro"/>
</dbReference>
<dbReference type="Pfam" id="PF01221">
    <property type="entry name" value="Dynein_light"/>
    <property type="match status" value="1"/>
</dbReference>
<dbReference type="InterPro" id="IPR001372">
    <property type="entry name" value="Dynein_light_chain_typ-1/2"/>
</dbReference>
<keyword evidence="2" id="KW-1185">Reference proteome</keyword>
<evidence type="ECO:0000313" key="2">
    <source>
        <dbReference type="Proteomes" id="UP000290809"/>
    </source>
</evidence>
<organism evidence="1 2">
    <name type="scientific">Schistosoma bovis</name>
    <name type="common">Blood fluke</name>
    <dbReference type="NCBI Taxonomy" id="6184"/>
    <lineage>
        <taxon>Eukaryota</taxon>
        <taxon>Metazoa</taxon>
        <taxon>Spiralia</taxon>
        <taxon>Lophotrochozoa</taxon>
        <taxon>Platyhelminthes</taxon>
        <taxon>Trematoda</taxon>
        <taxon>Digenea</taxon>
        <taxon>Strigeidida</taxon>
        <taxon>Schistosomatoidea</taxon>
        <taxon>Schistosomatidae</taxon>
        <taxon>Schistosoma</taxon>
    </lineage>
</organism>
<dbReference type="Gene3D" id="3.30.740.10">
    <property type="entry name" value="Protein Inhibitor Of Neuronal Nitric Oxide Synthase"/>
    <property type="match status" value="1"/>
</dbReference>
<dbReference type="GO" id="GO:0007017">
    <property type="term" value="P:microtubule-based process"/>
    <property type="evidence" value="ECO:0007669"/>
    <property type="project" value="InterPro"/>
</dbReference>
<gene>
    <name evidence="1" type="ORF">DC041_0001552</name>
</gene>
<reference evidence="1 2" key="1">
    <citation type="journal article" date="2019" name="PLoS Pathog.">
        <title>Genome sequence of the bovine parasite Schistosoma bovis Tanzania.</title>
        <authorList>
            <person name="Oey H."/>
            <person name="Zakrzewski M."/>
            <person name="Gobert G."/>
            <person name="Gravermann K."/>
            <person name="Stoye J."/>
            <person name="Jones M."/>
            <person name="Mcmanus D."/>
            <person name="Krause L."/>
        </authorList>
    </citation>
    <scope>NUCLEOTIDE SEQUENCE [LARGE SCALE GENOMIC DNA]</scope>
    <source>
        <strain evidence="1 2">TAN1997</strain>
    </source>
</reference>
<evidence type="ECO:0000313" key="1">
    <source>
        <dbReference type="EMBL" id="RTG87343.1"/>
    </source>
</evidence>
<dbReference type="Proteomes" id="UP000290809">
    <property type="component" value="Unassembled WGS sequence"/>
</dbReference>
<name>A0A430QI33_SCHBO</name>
<sequence>MEDPVARKVEDNRRVYTYPLLKHSDMNEDMQTEVMELCVTACEKFSTDNEVSYLKIQFTPLTKS</sequence>
<dbReference type="AlphaFoldDB" id="A0A430QI33"/>
<dbReference type="EMBL" id="QMKO01001689">
    <property type="protein sequence ID" value="RTG87343.1"/>
    <property type="molecule type" value="Genomic_DNA"/>
</dbReference>